<dbReference type="PROSITE" id="PS50181">
    <property type="entry name" value="FBOX"/>
    <property type="match status" value="1"/>
</dbReference>
<proteinExistence type="predicted"/>
<dbReference type="Pfam" id="PF12937">
    <property type="entry name" value="F-box-like"/>
    <property type="match status" value="1"/>
</dbReference>
<evidence type="ECO:0000313" key="2">
    <source>
        <dbReference type="EMBL" id="KAF5316803.1"/>
    </source>
</evidence>
<dbReference type="OrthoDB" id="2269034at2759"/>
<name>A0A8H5B598_9AGAR</name>
<keyword evidence="3" id="KW-1185">Reference proteome</keyword>
<dbReference type="SUPFAM" id="SSF81383">
    <property type="entry name" value="F-box domain"/>
    <property type="match status" value="1"/>
</dbReference>
<evidence type="ECO:0000313" key="3">
    <source>
        <dbReference type="Proteomes" id="UP000567179"/>
    </source>
</evidence>
<dbReference type="Gene3D" id="1.20.1280.50">
    <property type="match status" value="1"/>
</dbReference>
<dbReference type="SUPFAM" id="SSF52047">
    <property type="entry name" value="RNI-like"/>
    <property type="match status" value="1"/>
</dbReference>
<organism evidence="2 3">
    <name type="scientific">Psilocybe cf. subviscida</name>
    <dbReference type="NCBI Taxonomy" id="2480587"/>
    <lineage>
        <taxon>Eukaryota</taxon>
        <taxon>Fungi</taxon>
        <taxon>Dikarya</taxon>
        <taxon>Basidiomycota</taxon>
        <taxon>Agaricomycotina</taxon>
        <taxon>Agaricomycetes</taxon>
        <taxon>Agaricomycetidae</taxon>
        <taxon>Agaricales</taxon>
        <taxon>Agaricineae</taxon>
        <taxon>Strophariaceae</taxon>
        <taxon>Psilocybe</taxon>
    </lineage>
</organism>
<dbReference type="Proteomes" id="UP000567179">
    <property type="component" value="Unassembled WGS sequence"/>
</dbReference>
<accession>A0A8H5B598</accession>
<reference evidence="2 3" key="1">
    <citation type="journal article" date="2020" name="ISME J.">
        <title>Uncovering the hidden diversity of litter-decomposition mechanisms in mushroom-forming fungi.</title>
        <authorList>
            <person name="Floudas D."/>
            <person name="Bentzer J."/>
            <person name="Ahren D."/>
            <person name="Johansson T."/>
            <person name="Persson P."/>
            <person name="Tunlid A."/>
        </authorList>
    </citation>
    <scope>NUCLEOTIDE SEQUENCE [LARGE SCALE GENOMIC DNA]</scope>
    <source>
        <strain evidence="2 3">CBS 101986</strain>
    </source>
</reference>
<evidence type="ECO:0000259" key="1">
    <source>
        <dbReference type="PROSITE" id="PS50181"/>
    </source>
</evidence>
<gene>
    <name evidence="2" type="ORF">D9619_006192</name>
</gene>
<dbReference type="InterPro" id="IPR032675">
    <property type="entry name" value="LRR_dom_sf"/>
</dbReference>
<comment type="caution">
    <text evidence="2">The sequence shown here is derived from an EMBL/GenBank/DDBJ whole genome shotgun (WGS) entry which is preliminary data.</text>
</comment>
<dbReference type="AlphaFoldDB" id="A0A8H5B598"/>
<sequence length="497" mass="56472">MDSTRLQAYALAPISKLPVEVLLEIFDLVIEDSDLMMEWYQEVTHVCRYWRQLAINTPRLWTDIPADSDYNNPYWTHTALERSKPALLNINLHSTRWETNVAVFKHIARITSLALNNCAEELNNMAFILSVVGDDARELTYLTLYNTTLTEGQQVKLPASFSATTKLEHLDLRYVDIDWKSPLLLAQDLTWLTLHNVPIKSAPSWDELMDALARMPRLAVLDLKQALPVTPPRPNTLPLYLSQLRTLIITCNEPSQARSFLSRVMFPPLYFLTIGCDTMEQGHHDYASIIQHVVRKIPTSFAEDFLSLTIDGTLIINNRGIKLTCHSYHDNNLSAGSQRQVNFALASESGFVLEGIIRDVLTLLRLNTTLQSLDFRAPTTISPRGLPRLFGPITTLTTISVLGGRSFYLPTVLQMPINHPPPPPPSFPCLQTIHLTDVTFEREKPAESLENVLIQRYEYGAEIRTLKLVRCPGLDSDMVKRFADIVVDVIWLETYDY</sequence>
<dbReference type="InterPro" id="IPR036047">
    <property type="entry name" value="F-box-like_dom_sf"/>
</dbReference>
<protein>
    <recommendedName>
        <fullName evidence="1">F-box domain-containing protein</fullName>
    </recommendedName>
</protein>
<dbReference type="Gene3D" id="3.80.10.10">
    <property type="entry name" value="Ribonuclease Inhibitor"/>
    <property type="match status" value="1"/>
</dbReference>
<dbReference type="InterPro" id="IPR001810">
    <property type="entry name" value="F-box_dom"/>
</dbReference>
<feature type="domain" description="F-box" evidence="1">
    <location>
        <begin position="11"/>
        <end position="64"/>
    </location>
</feature>
<dbReference type="EMBL" id="JAACJJ010000042">
    <property type="protein sequence ID" value="KAF5316803.1"/>
    <property type="molecule type" value="Genomic_DNA"/>
</dbReference>